<name>A0A4Q1HFI2_9BURK</name>
<dbReference type="Gene3D" id="2.60.120.10">
    <property type="entry name" value="Jelly Rolls"/>
    <property type="match status" value="1"/>
</dbReference>
<comment type="caution">
    <text evidence="1">The sequence shown here is derived from an EMBL/GenBank/DDBJ whole genome shotgun (WGS) entry which is preliminary data.</text>
</comment>
<gene>
    <name evidence="1" type="ORF">C7R54_24160</name>
</gene>
<protein>
    <submittedName>
        <fullName evidence="1">Cysteine dioxygenase</fullName>
    </submittedName>
</protein>
<keyword evidence="2" id="KW-1185">Reference proteome</keyword>
<dbReference type="OrthoDB" id="7059163at2"/>
<dbReference type="RefSeq" id="WP_129153291.1">
    <property type="nucleotide sequence ID" value="NZ_JBHSDO010000018.1"/>
</dbReference>
<dbReference type="SUPFAM" id="SSF51182">
    <property type="entry name" value="RmlC-like cupins"/>
    <property type="match status" value="1"/>
</dbReference>
<dbReference type="EMBL" id="PYAL01000008">
    <property type="protein sequence ID" value="RXN84480.1"/>
    <property type="molecule type" value="Genomic_DNA"/>
</dbReference>
<dbReference type="InterPro" id="IPR011051">
    <property type="entry name" value="RmlC_Cupin_sf"/>
</dbReference>
<evidence type="ECO:0000313" key="2">
    <source>
        <dbReference type="Proteomes" id="UP000290849"/>
    </source>
</evidence>
<dbReference type="GO" id="GO:0051213">
    <property type="term" value="F:dioxygenase activity"/>
    <property type="evidence" value="ECO:0007669"/>
    <property type="project" value="UniProtKB-KW"/>
</dbReference>
<proteinExistence type="predicted"/>
<sequence length="216" mass="23318">MSTASPAKAPSAAPSVIAAERRQRVNETLSDIRQLLAGRELSRELLADISARLERLAQARELFGSADFPPPAGGQGESTRYRLNPEDGDDDIALYLNSINPGKTSVPHNHTTWAVIVAISGDELNRIYQRTDDGSDAEHATLALSHEQVVRPGAPIAFLPDDLHSIHVTGNTPTLHFHLYGQPLETLSGRIGIEPDTGRIINYNKSKMTRSVAAGG</sequence>
<organism evidence="1 2">
    <name type="scientific">Achromobacter aloeverae</name>
    <dbReference type="NCBI Taxonomy" id="1750518"/>
    <lineage>
        <taxon>Bacteria</taxon>
        <taxon>Pseudomonadati</taxon>
        <taxon>Pseudomonadota</taxon>
        <taxon>Betaproteobacteria</taxon>
        <taxon>Burkholderiales</taxon>
        <taxon>Alcaligenaceae</taxon>
        <taxon>Achromobacter</taxon>
    </lineage>
</organism>
<dbReference type="Proteomes" id="UP000290849">
    <property type="component" value="Unassembled WGS sequence"/>
</dbReference>
<dbReference type="AlphaFoldDB" id="A0A4Q1HFI2"/>
<dbReference type="InterPro" id="IPR014710">
    <property type="entry name" value="RmlC-like_jellyroll"/>
</dbReference>
<reference evidence="1 2" key="1">
    <citation type="journal article" date="2017" name="Int. J. Syst. Evol. Microbiol.">
        <title>Achromobacter aloeverae sp. nov., isolated from the root of Aloe vera (L.) Burm.f.</title>
        <authorList>
            <person name="Kuncharoen N."/>
            <person name="Muramatsu Y."/>
            <person name="Shibata C."/>
            <person name="Kamakura Y."/>
            <person name="Nakagawa Y."/>
            <person name="Tanasupawat S."/>
        </authorList>
    </citation>
    <scope>NUCLEOTIDE SEQUENCE [LARGE SCALE GENOMIC DNA]</scope>
    <source>
        <strain evidence="1 2">AVA-1</strain>
    </source>
</reference>
<keyword evidence="1" id="KW-0223">Dioxygenase</keyword>
<keyword evidence="1" id="KW-0560">Oxidoreductase</keyword>
<evidence type="ECO:0000313" key="1">
    <source>
        <dbReference type="EMBL" id="RXN84480.1"/>
    </source>
</evidence>
<accession>A0A4Q1HFI2</accession>
<dbReference type="CDD" id="cd10548">
    <property type="entry name" value="cupin_CDO"/>
    <property type="match status" value="1"/>
</dbReference>